<dbReference type="RefSeq" id="WP_379831454.1">
    <property type="nucleotide sequence ID" value="NZ_JBHUHU010000003.1"/>
</dbReference>
<comment type="similarity">
    <text evidence="2 7">Belongs to the ExbD/TolR family.</text>
</comment>
<keyword evidence="3" id="KW-1003">Cell membrane</keyword>
<evidence type="ECO:0000313" key="10">
    <source>
        <dbReference type="Proteomes" id="UP001597342"/>
    </source>
</evidence>
<name>A0ABW4XZ36_9FLAO</name>
<gene>
    <name evidence="9" type="ORF">ACFSJE_13290</name>
</gene>
<keyword evidence="7" id="KW-0653">Protein transport</keyword>
<comment type="subcellular location">
    <subcellularLocation>
        <location evidence="1">Cell membrane</location>
        <topology evidence="1">Single-pass membrane protein</topology>
    </subcellularLocation>
    <subcellularLocation>
        <location evidence="7">Cell membrane</location>
        <topology evidence="7">Single-pass type II membrane protein</topology>
    </subcellularLocation>
</comment>
<evidence type="ECO:0000256" key="8">
    <source>
        <dbReference type="SAM" id="Phobius"/>
    </source>
</evidence>
<feature type="transmembrane region" description="Helical" evidence="8">
    <location>
        <begin position="12"/>
        <end position="31"/>
    </location>
</feature>
<keyword evidence="5 8" id="KW-1133">Transmembrane helix</keyword>
<accession>A0ABW4XZ36</accession>
<dbReference type="Pfam" id="PF02472">
    <property type="entry name" value="ExbD"/>
    <property type="match status" value="1"/>
</dbReference>
<evidence type="ECO:0000256" key="2">
    <source>
        <dbReference type="ARBA" id="ARBA00005811"/>
    </source>
</evidence>
<dbReference type="EMBL" id="JBHUHU010000003">
    <property type="protein sequence ID" value="MFD2100755.1"/>
    <property type="molecule type" value="Genomic_DNA"/>
</dbReference>
<evidence type="ECO:0000256" key="6">
    <source>
        <dbReference type="ARBA" id="ARBA00023136"/>
    </source>
</evidence>
<evidence type="ECO:0000313" key="9">
    <source>
        <dbReference type="EMBL" id="MFD2100755.1"/>
    </source>
</evidence>
<evidence type="ECO:0000256" key="3">
    <source>
        <dbReference type="ARBA" id="ARBA00022475"/>
    </source>
</evidence>
<reference evidence="10" key="1">
    <citation type="journal article" date="2019" name="Int. J. Syst. Evol. Microbiol.">
        <title>The Global Catalogue of Microorganisms (GCM) 10K type strain sequencing project: providing services to taxonomists for standard genome sequencing and annotation.</title>
        <authorList>
            <consortium name="The Broad Institute Genomics Platform"/>
            <consortium name="The Broad Institute Genome Sequencing Center for Infectious Disease"/>
            <person name="Wu L."/>
            <person name="Ma J."/>
        </authorList>
    </citation>
    <scope>NUCLEOTIDE SEQUENCE [LARGE SCALE GENOMIC DNA]</scope>
    <source>
        <strain evidence="10">JCM 3389</strain>
    </source>
</reference>
<proteinExistence type="inferred from homology"/>
<evidence type="ECO:0000256" key="7">
    <source>
        <dbReference type="RuleBase" id="RU003879"/>
    </source>
</evidence>
<keyword evidence="4 7" id="KW-0812">Transmembrane</keyword>
<protein>
    <submittedName>
        <fullName evidence="9">ExbD/TolR family protein</fullName>
    </submittedName>
</protein>
<dbReference type="Proteomes" id="UP001597342">
    <property type="component" value="Unassembled WGS sequence"/>
</dbReference>
<comment type="caution">
    <text evidence="9">The sequence shown here is derived from an EMBL/GenBank/DDBJ whole genome shotgun (WGS) entry which is preliminary data.</text>
</comment>
<organism evidence="9 10">
    <name type="scientific">Flagellimonas iocasae</name>
    <dbReference type="NCBI Taxonomy" id="2055905"/>
    <lineage>
        <taxon>Bacteria</taxon>
        <taxon>Pseudomonadati</taxon>
        <taxon>Bacteroidota</taxon>
        <taxon>Flavobacteriia</taxon>
        <taxon>Flavobacteriales</taxon>
        <taxon>Flavobacteriaceae</taxon>
        <taxon>Flagellimonas</taxon>
    </lineage>
</organism>
<evidence type="ECO:0000256" key="1">
    <source>
        <dbReference type="ARBA" id="ARBA00004162"/>
    </source>
</evidence>
<keyword evidence="6 8" id="KW-0472">Membrane</keyword>
<dbReference type="InterPro" id="IPR003400">
    <property type="entry name" value="ExbD"/>
</dbReference>
<keyword evidence="7" id="KW-0813">Transport</keyword>
<keyword evidence="10" id="KW-1185">Reference proteome</keyword>
<evidence type="ECO:0000256" key="5">
    <source>
        <dbReference type="ARBA" id="ARBA00022989"/>
    </source>
</evidence>
<evidence type="ECO:0000256" key="4">
    <source>
        <dbReference type="ARBA" id="ARBA00022692"/>
    </source>
</evidence>
<sequence length="157" mass="17585">MRYSRDSKKELPAISTASLPDIVFMILFFFMTVTTIKTNPLLVDNNLPKADEVKNLEKKDRVIEIFVGKPSAELAKTFGDEPKIQLDNRLANVNDVGNYVLAELAKKPDAIRNLVTVSLKVDKDVSVGIVSDIKEELRKVNALKVNYTTYQGNSLEN</sequence>